<dbReference type="CDD" id="cd01763">
    <property type="entry name" value="Ubl_SUMO_like"/>
    <property type="match status" value="1"/>
</dbReference>
<sequence>MSSSSSEVEENETEPTPFVTPVVKDDEGRKISRTMRRIDKLQDLTEFYYAMVPTVPHGKGVFLYRGKRVDGERTPADYGMEDGYQIDFFLELKPSSFITMKMQDPDLCIFTRTMRRTDRLKDCLDYYYTMVPNPTQVIILHHGRRVSEFKTPMELEMMGDEDWLELSSVLPPRPIVA</sequence>
<dbReference type="PROSITE" id="PS50053">
    <property type="entry name" value="UBIQUITIN_2"/>
    <property type="match status" value="1"/>
</dbReference>
<dbReference type="EMBL" id="BQKI01000084">
    <property type="protein sequence ID" value="GJN32834.1"/>
    <property type="molecule type" value="Genomic_DNA"/>
</dbReference>
<dbReference type="Pfam" id="PF11976">
    <property type="entry name" value="Rad60-SLD"/>
    <property type="match status" value="1"/>
</dbReference>
<proteinExistence type="predicted"/>
<organism evidence="3 4">
    <name type="scientific">Eleusine coracana subsp. coracana</name>
    <dbReference type="NCBI Taxonomy" id="191504"/>
    <lineage>
        <taxon>Eukaryota</taxon>
        <taxon>Viridiplantae</taxon>
        <taxon>Streptophyta</taxon>
        <taxon>Embryophyta</taxon>
        <taxon>Tracheophyta</taxon>
        <taxon>Spermatophyta</taxon>
        <taxon>Magnoliopsida</taxon>
        <taxon>Liliopsida</taxon>
        <taxon>Poales</taxon>
        <taxon>Poaceae</taxon>
        <taxon>PACMAD clade</taxon>
        <taxon>Chloridoideae</taxon>
        <taxon>Cynodonteae</taxon>
        <taxon>Eleusininae</taxon>
        <taxon>Eleusine</taxon>
    </lineage>
</organism>
<dbReference type="Proteomes" id="UP001054889">
    <property type="component" value="Unassembled WGS sequence"/>
</dbReference>
<dbReference type="AlphaFoldDB" id="A0AAV5FAZ0"/>
<comment type="caution">
    <text evidence="3">The sequence shown here is derived from an EMBL/GenBank/DDBJ whole genome shotgun (WGS) entry which is preliminary data.</text>
</comment>
<dbReference type="PANTHER" id="PTHR10562">
    <property type="entry name" value="SMALL UBIQUITIN-RELATED MODIFIER"/>
    <property type="match status" value="1"/>
</dbReference>
<evidence type="ECO:0000259" key="2">
    <source>
        <dbReference type="PROSITE" id="PS50053"/>
    </source>
</evidence>
<evidence type="ECO:0000313" key="3">
    <source>
        <dbReference type="EMBL" id="GJN32834.1"/>
    </source>
</evidence>
<feature type="domain" description="Ubiquitin-like" evidence="2">
    <location>
        <begin position="19"/>
        <end position="95"/>
    </location>
</feature>
<dbReference type="InterPro" id="IPR000626">
    <property type="entry name" value="Ubiquitin-like_dom"/>
</dbReference>
<gene>
    <name evidence="3" type="primary">gb21371</name>
    <name evidence="3" type="ORF">PR202_gb21371</name>
</gene>
<dbReference type="InterPro" id="IPR022617">
    <property type="entry name" value="Rad60/SUMO-like_dom"/>
</dbReference>
<reference evidence="3" key="1">
    <citation type="journal article" date="2018" name="DNA Res.">
        <title>Multiple hybrid de novo genome assembly of finger millet, an orphan allotetraploid crop.</title>
        <authorList>
            <person name="Hatakeyama M."/>
            <person name="Aluri S."/>
            <person name="Balachadran M.T."/>
            <person name="Sivarajan S.R."/>
            <person name="Patrignani A."/>
            <person name="Gruter S."/>
            <person name="Poveda L."/>
            <person name="Shimizu-Inatsugi R."/>
            <person name="Baeten J."/>
            <person name="Francoijs K.J."/>
            <person name="Nataraja K.N."/>
            <person name="Reddy Y.A.N."/>
            <person name="Phadnis S."/>
            <person name="Ravikumar R.L."/>
            <person name="Schlapbach R."/>
            <person name="Sreeman S.M."/>
            <person name="Shimizu K.K."/>
        </authorList>
    </citation>
    <scope>NUCLEOTIDE SEQUENCE</scope>
</reference>
<dbReference type="InterPro" id="IPR029071">
    <property type="entry name" value="Ubiquitin-like_domsf"/>
</dbReference>
<evidence type="ECO:0000313" key="4">
    <source>
        <dbReference type="Proteomes" id="UP001054889"/>
    </source>
</evidence>
<evidence type="ECO:0000256" key="1">
    <source>
        <dbReference type="SAM" id="MobiDB-lite"/>
    </source>
</evidence>
<accession>A0AAV5FAZ0</accession>
<dbReference type="SUPFAM" id="SSF54236">
    <property type="entry name" value="Ubiquitin-like"/>
    <property type="match status" value="2"/>
</dbReference>
<name>A0AAV5FAZ0_ELECO</name>
<keyword evidence="4" id="KW-1185">Reference proteome</keyword>
<dbReference type="Gene3D" id="3.10.20.90">
    <property type="entry name" value="Phosphatidylinositol 3-kinase Catalytic Subunit, Chain A, domain 1"/>
    <property type="match status" value="2"/>
</dbReference>
<protein>
    <recommendedName>
        <fullName evidence="2">Ubiquitin-like domain-containing protein</fullName>
    </recommendedName>
</protein>
<feature type="region of interest" description="Disordered" evidence="1">
    <location>
        <begin position="1"/>
        <end position="22"/>
    </location>
</feature>
<reference evidence="3" key="2">
    <citation type="submission" date="2021-12" db="EMBL/GenBank/DDBJ databases">
        <title>Resequencing data analysis of finger millet.</title>
        <authorList>
            <person name="Hatakeyama M."/>
            <person name="Aluri S."/>
            <person name="Balachadran M.T."/>
            <person name="Sivarajan S.R."/>
            <person name="Poveda L."/>
            <person name="Shimizu-Inatsugi R."/>
            <person name="Schlapbach R."/>
            <person name="Sreeman S.M."/>
            <person name="Shimizu K.K."/>
        </authorList>
    </citation>
    <scope>NUCLEOTIDE SEQUENCE</scope>
</reference>